<keyword evidence="3" id="KW-0808">Transferase</keyword>
<dbReference type="Gene3D" id="3.30.200.20">
    <property type="entry name" value="Phosphorylase Kinase, domain 1"/>
    <property type="match status" value="1"/>
</dbReference>
<evidence type="ECO:0000256" key="1">
    <source>
        <dbReference type="ARBA" id="ARBA00004167"/>
    </source>
</evidence>
<dbReference type="InterPro" id="IPR002902">
    <property type="entry name" value="GNK2"/>
</dbReference>
<dbReference type="InParanoid" id="A0A061GN85"/>
<evidence type="ECO:0000313" key="18">
    <source>
        <dbReference type="EMBL" id="EOY28569.1"/>
    </source>
</evidence>
<dbReference type="GO" id="GO:0007165">
    <property type="term" value="P:signal transduction"/>
    <property type="evidence" value="ECO:0000318"/>
    <property type="project" value="GO_Central"/>
</dbReference>
<evidence type="ECO:0000256" key="2">
    <source>
        <dbReference type="ARBA" id="ARBA00022527"/>
    </source>
</evidence>
<comment type="subcellular location">
    <subcellularLocation>
        <location evidence="1">Membrane</location>
        <topology evidence="1">Single-pass membrane protein</topology>
    </subcellularLocation>
</comment>
<dbReference type="InterPro" id="IPR038408">
    <property type="entry name" value="GNK2_sf"/>
</dbReference>
<evidence type="ECO:0000256" key="14">
    <source>
        <dbReference type="SAM" id="Phobius"/>
    </source>
</evidence>
<dbReference type="InterPro" id="IPR008271">
    <property type="entry name" value="Ser/Thr_kinase_AS"/>
</dbReference>
<name>A0A061GN85_THECC</name>
<keyword evidence="9" id="KW-0067">ATP-binding</keyword>
<evidence type="ECO:0000256" key="9">
    <source>
        <dbReference type="ARBA" id="ARBA00022840"/>
    </source>
</evidence>
<accession>A0A061GN85</accession>
<dbReference type="Pfam" id="PF07714">
    <property type="entry name" value="PK_Tyr_Ser-Thr"/>
    <property type="match status" value="1"/>
</dbReference>
<dbReference type="InterPro" id="IPR001245">
    <property type="entry name" value="Ser-Thr/Tyr_kinase_cat_dom"/>
</dbReference>
<evidence type="ECO:0000256" key="11">
    <source>
        <dbReference type="ARBA" id="ARBA00023136"/>
    </source>
</evidence>
<dbReference type="PANTHER" id="PTHR27002">
    <property type="entry name" value="RECEPTOR-LIKE SERINE/THREONINE-PROTEIN KINASE SD1-8"/>
    <property type="match status" value="1"/>
</dbReference>
<dbReference type="GO" id="GO:0009626">
    <property type="term" value="P:plant-type hypersensitive response"/>
    <property type="evidence" value="ECO:0000318"/>
    <property type="project" value="GO_Central"/>
</dbReference>
<dbReference type="PANTHER" id="PTHR27002:SF1061">
    <property type="entry name" value="CYSTEINE-RICH RECEPTOR-LIKE PROTEIN KINASE 35"/>
    <property type="match status" value="1"/>
</dbReference>
<dbReference type="EMBL" id="CM001884">
    <property type="protein sequence ID" value="EOY28569.1"/>
    <property type="molecule type" value="Genomic_DNA"/>
</dbReference>
<organism evidence="18 19">
    <name type="scientific">Theobroma cacao</name>
    <name type="common">Cacao</name>
    <name type="synonym">Cocoa</name>
    <dbReference type="NCBI Taxonomy" id="3641"/>
    <lineage>
        <taxon>Eukaryota</taxon>
        <taxon>Viridiplantae</taxon>
        <taxon>Streptophyta</taxon>
        <taxon>Embryophyta</taxon>
        <taxon>Tracheophyta</taxon>
        <taxon>Spermatophyta</taxon>
        <taxon>Magnoliopsida</taxon>
        <taxon>eudicotyledons</taxon>
        <taxon>Gunneridae</taxon>
        <taxon>Pentapetalae</taxon>
        <taxon>rosids</taxon>
        <taxon>malvids</taxon>
        <taxon>Malvales</taxon>
        <taxon>Malvaceae</taxon>
        <taxon>Byttnerioideae</taxon>
        <taxon>Theobroma</taxon>
    </lineage>
</organism>
<keyword evidence="2" id="KW-0723">Serine/threonine-protein kinase</keyword>
<sequence length="638" mass="70893">MVSIEISVTPLFYIFLCLLSLHSAAAAEFLSSDCSPNTTTYTQNSTYRRNLNSLLSSLQSNSTRKNGFYNLTVGRDPPDIVYGLFLCRGDLTQDACQDCASTAAGEILQHCPIQKTALVYYAECTLRYSNRSFFSVWQRDPTLQLLNTGNISQSDRFMELLGNTMNEIATRAANDQSGKKFATEEANFTSFQTLYTLAQCTPDLSVSNCDTCLQTAIAYLPSCCFGRPGGRVLFPSCNVRYELYPFYNVTAHPRSQTPVTPSPPAPPSKEKNKISSTIIIAIVVPVVVSVVLFAAGFCLLTRKRKKYDAVEQENAANEITTVESLLFDFATIEAATDKFSVDNKLGEGGFGPVYKGKLPSGQEIAVKRRGLLGFCLEGEEKLLIYEFVPNKSLDYFLFGTEKQGQLNWIKRYKIIGGIARGILYLHEDSRLKIIHRDLKTSNILLDEDMNAKISDFGMARIFGVDQSEGNTSRVVGTYGYMPPEYAMHGQFSVKSDVYSYGVIILEIITGKKSNNFQSTDEADDLLNYAWKHWNSGTPLELLDPSLRSSYSRNEVIRCIHIGLLCVQEDPAERPTMAAIVLMLNSYSITLQAPRPPATFLIPRSESNFSINEEGSDQSASKSIPFSVNEASISDLYPR</sequence>
<feature type="transmembrane region" description="Helical" evidence="14">
    <location>
        <begin position="278"/>
        <end position="300"/>
    </location>
</feature>
<feature type="chain" id="PRO_5001603613" evidence="15">
    <location>
        <begin position="27"/>
        <end position="638"/>
    </location>
</feature>
<feature type="domain" description="Protein kinase" evidence="16">
    <location>
        <begin position="339"/>
        <end position="587"/>
    </location>
</feature>
<evidence type="ECO:0000256" key="13">
    <source>
        <dbReference type="ARBA" id="ARBA00023180"/>
    </source>
</evidence>
<evidence type="ECO:0000256" key="6">
    <source>
        <dbReference type="ARBA" id="ARBA00022737"/>
    </source>
</evidence>
<dbReference type="InterPro" id="IPR000719">
    <property type="entry name" value="Prot_kinase_dom"/>
</dbReference>
<dbReference type="GO" id="GO:0005886">
    <property type="term" value="C:plasma membrane"/>
    <property type="evidence" value="ECO:0000318"/>
    <property type="project" value="GO_Central"/>
</dbReference>
<evidence type="ECO:0000256" key="10">
    <source>
        <dbReference type="ARBA" id="ARBA00022989"/>
    </source>
</evidence>
<gene>
    <name evidence="18" type="ORF">TCM_030113</name>
</gene>
<keyword evidence="19" id="KW-1185">Reference proteome</keyword>
<dbReference type="FunFam" id="3.30.430.20:FF:000012">
    <property type="entry name" value="Cysteine-rich receptor-like protein kinase 25"/>
    <property type="match status" value="1"/>
</dbReference>
<evidence type="ECO:0000256" key="15">
    <source>
        <dbReference type="SAM" id="SignalP"/>
    </source>
</evidence>
<dbReference type="PROSITE" id="PS50011">
    <property type="entry name" value="PROTEIN_KINASE_DOM"/>
    <property type="match status" value="1"/>
</dbReference>
<proteinExistence type="predicted"/>
<dbReference type="Gramene" id="EOY28569">
    <property type="protein sequence ID" value="EOY28569"/>
    <property type="gene ID" value="TCM_030113"/>
</dbReference>
<feature type="domain" description="Gnk2-homologous" evidence="17">
    <location>
        <begin position="29"/>
        <end position="133"/>
    </location>
</feature>
<dbReference type="SUPFAM" id="SSF56112">
    <property type="entry name" value="Protein kinase-like (PK-like)"/>
    <property type="match status" value="1"/>
</dbReference>
<keyword evidence="12" id="KW-0675">Receptor</keyword>
<keyword evidence="5 15" id="KW-0732">Signal</keyword>
<dbReference type="CDD" id="cd23509">
    <property type="entry name" value="Gnk2-like"/>
    <property type="match status" value="2"/>
</dbReference>
<dbReference type="OMA" id="NDTSTRC"/>
<feature type="domain" description="Gnk2-homologous" evidence="17">
    <location>
        <begin position="139"/>
        <end position="246"/>
    </location>
</feature>
<dbReference type="InterPro" id="IPR011009">
    <property type="entry name" value="Kinase-like_dom_sf"/>
</dbReference>
<dbReference type="Gene3D" id="3.30.430.20">
    <property type="entry name" value="Gnk2 domain, C-X8-C-X2-C motif"/>
    <property type="match status" value="2"/>
</dbReference>
<evidence type="ECO:0000256" key="3">
    <source>
        <dbReference type="ARBA" id="ARBA00022679"/>
    </source>
</evidence>
<keyword evidence="13" id="KW-0325">Glycoprotein</keyword>
<evidence type="ECO:0000256" key="8">
    <source>
        <dbReference type="ARBA" id="ARBA00022777"/>
    </source>
</evidence>
<dbReference type="Pfam" id="PF01657">
    <property type="entry name" value="Stress-antifung"/>
    <property type="match status" value="2"/>
</dbReference>
<keyword evidence="4 14" id="KW-0812">Transmembrane</keyword>
<dbReference type="AlphaFoldDB" id="A0A061GN85"/>
<evidence type="ECO:0000256" key="4">
    <source>
        <dbReference type="ARBA" id="ARBA00022692"/>
    </source>
</evidence>
<evidence type="ECO:0000259" key="17">
    <source>
        <dbReference type="PROSITE" id="PS51473"/>
    </source>
</evidence>
<protein>
    <submittedName>
        <fullName evidence="18">Cysteine-rich protein, putative isoform 1</fullName>
    </submittedName>
</protein>
<evidence type="ECO:0000259" key="16">
    <source>
        <dbReference type="PROSITE" id="PS50011"/>
    </source>
</evidence>
<dbReference type="GO" id="GO:0005524">
    <property type="term" value="F:ATP binding"/>
    <property type="evidence" value="ECO:0007669"/>
    <property type="project" value="UniProtKB-KW"/>
</dbReference>
<dbReference type="SMART" id="SM00220">
    <property type="entry name" value="S_TKc"/>
    <property type="match status" value="1"/>
</dbReference>
<evidence type="ECO:0000256" key="5">
    <source>
        <dbReference type="ARBA" id="ARBA00022729"/>
    </source>
</evidence>
<feature type="signal peptide" evidence="15">
    <location>
        <begin position="1"/>
        <end position="26"/>
    </location>
</feature>
<evidence type="ECO:0000256" key="7">
    <source>
        <dbReference type="ARBA" id="ARBA00022741"/>
    </source>
</evidence>
<dbReference type="Proteomes" id="UP000026915">
    <property type="component" value="Chromosome 6"/>
</dbReference>
<dbReference type="PROSITE" id="PS51473">
    <property type="entry name" value="GNK2"/>
    <property type="match status" value="2"/>
</dbReference>
<dbReference type="GO" id="GO:0004674">
    <property type="term" value="F:protein serine/threonine kinase activity"/>
    <property type="evidence" value="ECO:0000318"/>
    <property type="project" value="GO_Central"/>
</dbReference>
<evidence type="ECO:0000256" key="12">
    <source>
        <dbReference type="ARBA" id="ARBA00023170"/>
    </source>
</evidence>
<dbReference type="GO" id="GO:0042742">
    <property type="term" value="P:defense response to bacterium"/>
    <property type="evidence" value="ECO:0000318"/>
    <property type="project" value="GO_Central"/>
</dbReference>
<evidence type="ECO:0000313" key="19">
    <source>
        <dbReference type="Proteomes" id="UP000026915"/>
    </source>
</evidence>
<dbReference type="HOGENOM" id="CLU_000288_35_7_1"/>
<keyword evidence="10 14" id="KW-1133">Transmembrane helix</keyword>
<dbReference type="FunFam" id="1.10.510.10:FF:000129">
    <property type="entry name" value="cysteine-rich receptor-like protein kinase 10"/>
    <property type="match status" value="1"/>
</dbReference>
<keyword evidence="8" id="KW-0418">Kinase</keyword>
<keyword evidence="7" id="KW-0547">Nucleotide-binding</keyword>
<reference evidence="18 19" key="1">
    <citation type="journal article" date="2013" name="Genome Biol.">
        <title>The genome sequence of the most widely cultivated cacao type and its use to identify candidate genes regulating pod color.</title>
        <authorList>
            <person name="Motamayor J.C."/>
            <person name="Mockaitis K."/>
            <person name="Schmutz J."/>
            <person name="Haiminen N."/>
            <person name="Iii D.L."/>
            <person name="Cornejo O."/>
            <person name="Findley S.D."/>
            <person name="Zheng P."/>
            <person name="Utro F."/>
            <person name="Royaert S."/>
            <person name="Saski C."/>
            <person name="Jenkins J."/>
            <person name="Podicheti R."/>
            <person name="Zhao M."/>
            <person name="Scheffler B.E."/>
            <person name="Stack J.C."/>
            <person name="Feltus F.A."/>
            <person name="Mustiga G.M."/>
            <person name="Amores F."/>
            <person name="Phillips W."/>
            <person name="Marelli J.P."/>
            <person name="May G.D."/>
            <person name="Shapiro H."/>
            <person name="Ma J."/>
            <person name="Bustamante C.D."/>
            <person name="Schnell R.J."/>
            <person name="Main D."/>
            <person name="Gilbert D."/>
            <person name="Parida L."/>
            <person name="Kuhn D.N."/>
        </authorList>
    </citation>
    <scope>NUCLEOTIDE SEQUENCE [LARGE SCALE GENOMIC DNA]</scope>
    <source>
        <strain evidence="19">cv. Matina 1-6</strain>
    </source>
</reference>
<dbReference type="PROSITE" id="PS00108">
    <property type="entry name" value="PROTEIN_KINASE_ST"/>
    <property type="match status" value="1"/>
</dbReference>
<dbReference type="Gene3D" id="1.10.510.10">
    <property type="entry name" value="Transferase(Phosphotransferase) domain 1"/>
    <property type="match status" value="1"/>
</dbReference>
<dbReference type="FunFam" id="3.30.430.20:FF:000003">
    <property type="entry name" value="Cysteine-rich RLK (RECEPTOR-like protein kinase) 10"/>
    <property type="match status" value="1"/>
</dbReference>
<keyword evidence="6" id="KW-0677">Repeat</keyword>
<keyword evidence="11 14" id="KW-0472">Membrane</keyword>